<protein>
    <submittedName>
        <fullName evidence="1">Uncharacterized protein</fullName>
    </submittedName>
</protein>
<dbReference type="EMBL" id="SRLO01000246">
    <property type="protein sequence ID" value="TNN64790.1"/>
    <property type="molecule type" value="Genomic_DNA"/>
</dbReference>
<comment type="caution">
    <text evidence="1">The sequence shown here is derived from an EMBL/GenBank/DDBJ whole genome shotgun (WGS) entry which is preliminary data.</text>
</comment>
<evidence type="ECO:0000313" key="2">
    <source>
        <dbReference type="Proteomes" id="UP000314294"/>
    </source>
</evidence>
<proteinExistence type="predicted"/>
<name>A0A4Z2HGX3_9TELE</name>
<organism evidence="1 2">
    <name type="scientific">Liparis tanakae</name>
    <name type="common">Tanaka's snailfish</name>
    <dbReference type="NCBI Taxonomy" id="230148"/>
    <lineage>
        <taxon>Eukaryota</taxon>
        <taxon>Metazoa</taxon>
        <taxon>Chordata</taxon>
        <taxon>Craniata</taxon>
        <taxon>Vertebrata</taxon>
        <taxon>Euteleostomi</taxon>
        <taxon>Actinopterygii</taxon>
        <taxon>Neopterygii</taxon>
        <taxon>Teleostei</taxon>
        <taxon>Neoteleostei</taxon>
        <taxon>Acanthomorphata</taxon>
        <taxon>Eupercaria</taxon>
        <taxon>Perciformes</taxon>
        <taxon>Cottioidei</taxon>
        <taxon>Cottales</taxon>
        <taxon>Liparidae</taxon>
        <taxon>Liparis</taxon>
    </lineage>
</organism>
<dbReference type="Proteomes" id="UP000314294">
    <property type="component" value="Unassembled WGS sequence"/>
</dbReference>
<dbReference type="AlphaFoldDB" id="A0A4Z2HGX3"/>
<keyword evidence="2" id="KW-1185">Reference proteome</keyword>
<gene>
    <name evidence="1" type="ORF">EYF80_024985</name>
</gene>
<sequence length="92" mass="9868">MESLPSDSGECSCRPVVEGDPSGGLLLAEEGWRLHLGVAEAQILVEIIKAVDKVTNMAAQHLKRMPGGFPLGDRGGAVEQRWCKINIQSQQG</sequence>
<accession>A0A4Z2HGX3</accession>
<evidence type="ECO:0000313" key="1">
    <source>
        <dbReference type="EMBL" id="TNN64790.1"/>
    </source>
</evidence>
<reference evidence="1 2" key="1">
    <citation type="submission" date="2019-03" db="EMBL/GenBank/DDBJ databases">
        <title>First draft genome of Liparis tanakae, snailfish: a comprehensive survey of snailfish specific genes.</title>
        <authorList>
            <person name="Kim W."/>
            <person name="Song I."/>
            <person name="Jeong J.-H."/>
            <person name="Kim D."/>
            <person name="Kim S."/>
            <person name="Ryu S."/>
            <person name="Song J.Y."/>
            <person name="Lee S.K."/>
        </authorList>
    </citation>
    <scope>NUCLEOTIDE SEQUENCE [LARGE SCALE GENOMIC DNA]</scope>
    <source>
        <tissue evidence="1">Muscle</tissue>
    </source>
</reference>